<reference evidence="6 7" key="1">
    <citation type="submission" date="2016-08" db="EMBL/GenBank/DDBJ databases">
        <title>Draft genome sequence of Candidatus Piscirickettsia litoralis, from seawater.</title>
        <authorList>
            <person name="Wan X."/>
            <person name="Lee A.J."/>
            <person name="Hou S."/>
            <person name="Donachie S.P."/>
        </authorList>
    </citation>
    <scope>NUCLEOTIDE SEQUENCE [LARGE SCALE GENOMIC DNA]</scope>
    <source>
        <strain evidence="6 7">Y2</strain>
    </source>
</reference>
<comment type="similarity">
    <text evidence="1">Belongs to the CbbQ/NirQ/NorQ/GpvN family.</text>
</comment>
<evidence type="ECO:0000259" key="4">
    <source>
        <dbReference type="Pfam" id="PF07728"/>
    </source>
</evidence>
<dbReference type="Pfam" id="PF07728">
    <property type="entry name" value="AAA_5"/>
    <property type="match status" value="1"/>
</dbReference>
<dbReference type="InterPro" id="IPR027417">
    <property type="entry name" value="P-loop_NTPase"/>
</dbReference>
<accession>A0ABX3A214</accession>
<keyword evidence="2" id="KW-0547">Nucleotide-binding</keyword>
<proteinExistence type="inferred from homology"/>
<evidence type="ECO:0000256" key="3">
    <source>
        <dbReference type="ARBA" id="ARBA00022840"/>
    </source>
</evidence>
<sequence length="321" mass="35493">MTVFTVKERFGFDVDLRVLGYLDETHPCIPKKDDNYLFRREFLRDILAFLAQPCSDALYISGPTGSGKTSGVTEVAARLNWPAQQLCAHGRMELSDLVGSIQLVADRLGGTKTTFVHGPLARAMKEGHILLINEVDLADPAELAGLNDVLEGRPLVIPQNEGEVIQPHEMFRVIVTGNSTGSGDSSGLYQGIQMQNLAALDRYRFMRVGYASEQEESSILDKAIPSLPDTIRSSMIKVANEIRRLFLGEQGHAGTLSITMSTRTLVRWARLTQTFKGAPNAIGYALDQALTFRASYEEREAILRISKDVFGSSWREEEQAA</sequence>
<feature type="domain" description="ATPase dynein-related AAA" evidence="4">
    <location>
        <begin position="60"/>
        <end position="183"/>
    </location>
</feature>
<dbReference type="Proteomes" id="UP000094329">
    <property type="component" value="Unassembled WGS sequence"/>
</dbReference>
<evidence type="ECO:0000259" key="5">
    <source>
        <dbReference type="Pfam" id="PF08406"/>
    </source>
</evidence>
<feature type="domain" description="CbbQ/NirQ/NorQ C-terminal" evidence="5">
    <location>
        <begin position="216"/>
        <end position="308"/>
    </location>
</feature>
<evidence type="ECO:0000313" key="6">
    <source>
        <dbReference type="EMBL" id="ODN41435.1"/>
    </source>
</evidence>
<dbReference type="InterPro" id="IPR050764">
    <property type="entry name" value="CbbQ/NirQ/NorQ/GpvN"/>
</dbReference>
<keyword evidence="3" id="KW-0067">ATP-binding</keyword>
<dbReference type="Pfam" id="PF08406">
    <property type="entry name" value="CbbQ_C"/>
    <property type="match status" value="1"/>
</dbReference>
<name>A0ABX3A214_9GAMM</name>
<evidence type="ECO:0000256" key="1">
    <source>
        <dbReference type="ARBA" id="ARBA00009417"/>
    </source>
</evidence>
<dbReference type="PANTHER" id="PTHR42759">
    <property type="entry name" value="MOXR FAMILY PROTEIN"/>
    <property type="match status" value="1"/>
</dbReference>
<protein>
    <submittedName>
        <fullName evidence="6">ATPase</fullName>
    </submittedName>
</protein>
<dbReference type="EMBL" id="MDTU01000003">
    <property type="protein sequence ID" value="ODN41435.1"/>
    <property type="molecule type" value="Genomic_DNA"/>
</dbReference>
<evidence type="ECO:0000313" key="7">
    <source>
        <dbReference type="Proteomes" id="UP000094329"/>
    </source>
</evidence>
<dbReference type="SUPFAM" id="SSF52540">
    <property type="entry name" value="P-loop containing nucleoside triphosphate hydrolases"/>
    <property type="match status" value="1"/>
</dbReference>
<dbReference type="InterPro" id="IPR011704">
    <property type="entry name" value="ATPase_dyneun-rel_AAA"/>
</dbReference>
<dbReference type="PANTHER" id="PTHR42759:SF1">
    <property type="entry name" value="MAGNESIUM-CHELATASE SUBUNIT CHLD"/>
    <property type="match status" value="1"/>
</dbReference>
<organism evidence="6 7">
    <name type="scientific">Piscirickettsia litoralis</name>
    <dbReference type="NCBI Taxonomy" id="1891921"/>
    <lineage>
        <taxon>Bacteria</taxon>
        <taxon>Pseudomonadati</taxon>
        <taxon>Pseudomonadota</taxon>
        <taxon>Gammaproteobacteria</taxon>
        <taxon>Thiotrichales</taxon>
        <taxon>Piscirickettsiaceae</taxon>
        <taxon>Piscirickettsia</taxon>
    </lineage>
</organism>
<keyword evidence="7" id="KW-1185">Reference proteome</keyword>
<gene>
    <name evidence="6" type="ORF">BGC07_16530</name>
</gene>
<dbReference type="Gene3D" id="3.40.50.300">
    <property type="entry name" value="P-loop containing nucleotide triphosphate hydrolases"/>
    <property type="match status" value="1"/>
</dbReference>
<evidence type="ECO:0000256" key="2">
    <source>
        <dbReference type="ARBA" id="ARBA00022741"/>
    </source>
</evidence>
<comment type="caution">
    <text evidence="6">The sequence shown here is derived from an EMBL/GenBank/DDBJ whole genome shotgun (WGS) entry which is preliminary data.</text>
</comment>
<dbReference type="InterPro" id="IPR013615">
    <property type="entry name" value="CbbQ_C"/>
</dbReference>